<evidence type="ECO:0000256" key="4">
    <source>
        <dbReference type="SAM" id="MobiDB-lite"/>
    </source>
</evidence>
<keyword evidence="5" id="KW-0812">Transmembrane</keyword>
<dbReference type="EMBL" id="JAAXMD010000205">
    <property type="protein sequence ID" value="NKQ26799.1"/>
    <property type="molecule type" value="Genomic_DNA"/>
</dbReference>
<feature type="region of interest" description="Disordered" evidence="4">
    <location>
        <begin position="473"/>
        <end position="509"/>
    </location>
</feature>
<accession>A0ABX1IME8</accession>
<keyword evidence="9" id="KW-1185">Reference proteome</keyword>
<dbReference type="PANTHER" id="PTHR43630:SF1">
    <property type="entry name" value="POLY-BETA-1,6-N-ACETYL-D-GLUCOSAMINE SYNTHASE"/>
    <property type="match status" value="1"/>
</dbReference>
<dbReference type="PANTHER" id="PTHR43630">
    <property type="entry name" value="POLY-BETA-1,6-N-ACETYL-D-GLUCOSAMINE SYNTHASE"/>
    <property type="match status" value="1"/>
</dbReference>
<dbReference type="Pfam" id="PF13632">
    <property type="entry name" value="Glyco_trans_2_3"/>
    <property type="match status" value="1"/>
</dbReference>
<feature type="transmembrane region" description="Helical" evidence="5">
    <location>
        <begin position="387"/>
        <end position="410"/>
    </location>
</feature>
<evidence type="ECO:0000256" key="5">
    <source>
        <dbReference type="SAM" id="Phobius"/>
    </source>
</evidence>
<dbReference type="InterPro" id="IPR001173">
    <property type="entry name" value="Glyco_trans_2-like"/>
</dbReference>
<organism evidence="8 9">
    <name type="scientific">Streptomyces galbus</name>
    <dbReference type="NCBI Taxonomy" id="33898"/>
    <lineage>
        <taxon>Bacteria</taxon>
        <taxon>Bacillati</taxon>
        <taxon>Actinomycetota</taxon>
        <taxon>Actinomycetes</taxon>
        <taxon>Kitasatosporales</taxon>
        <taxon>Streptomycetaceae</taxon>
        <taxon>Streptomyces</taxon>
    </lineage>
</organism>
<gene>
    <name evidence="8" type="ORF">HF200_20825</name>
</gene>
<keyword evidence="5" id="KW-0472">Membrane</keyword>
<dbReference type="CDD" id="cd06423">
    <property type="entry name" value="CESA_like"/>
    <property type="match status" value="1"/>
</dbReference>
<feature type="transmembrane region" description="Helical" evidence="5">
    <location>
        <begin position="14"/>
        <end position="35"/>
    </location>
</feature>
<sequence>MKDVVATLVHANQYLVIGYFLVLNTVYLVLLALAGRTVPRLARRRRLTGLDDLATSPLTPPVSIVTAAYNEEPTIVESVRAMLALRYPRHEVVLVDDGSRDGTFDRLREAFGLVPVERVRPQEIASQEPVRSVYVSTHSVPLTVVRTANSGKADSLNVGIDLASHPLVCMVDADSLLDEDALLTLAQPFVADPLHVVAAGGVIRPVNDSVVRHGQVVEPRIPRGWLPRIQVVEYLRAFLMGRTGWARLHGLLIISGAFGLSRRDVLVEVGGMNADSLGEDFELVVRLPRHLRGRRRPYRVEFIPEPVCWTEVPDSAGVLARQRRRWHRGLYETLLRHRRMLLRPRYGVIGMVAYPYFVLFELLAPLLEVWGLVTVAVGFGCGLISPAVALLFLLAAFGYAILLSLLALLLDELGLHRYRRLGDLAAVAAAAVAENLGYRQITALWRLQGWWASLRNGTPVWGEMTRSGFAGTTPLDHGSHATVPETTGPAGPSRHPDGGAPPSGRTAAR</sequence>
<dbReference type="InterPro" id="IPR029044">
    <property type="entry name" value="Nucleotide-diphossugar_trans"/>
</dbReference>
<dbReference type="Proteomes" id="UP000744032">
    <property type="component" value="Unassembled WGS sequence"/>
</dbReference>
<evidence type="ECO:0000313" key="8">
    <source>
        <dbReference type="EMBL" id="NKQ26799.1"/>
    </source>
</evidence>
<evidence type="ECO:0000256" key="1">
    <source>
        <dbReference type="ARBA" id="ARBA00006739"/>
    </source>
</evidence>
<dbReference type="RefSeq" id="WP_168374831.1">
    <property type="nucleotide sequence ID" value="NZ_JAAXMD010000205.1"/>
</dbReference>
<keyword evidence="2" id="KW-0328">Glycosyltransferase</keyword>
<name>A0ABX1IME8_STRGB</name>
<keyword evidence="5" id="KW-1133">Transmembrane helix</keyword>
<reference evidence="8 9" key="1">
    <citation type="submission" date="2020-04" db="EMBL/GenBank/DDBJ databases">
        <title>Genome sequence of Streptomyces galbus strain I339.</title>
        <authorList>
            <person name="Silva E.A.N."/>
            <person name="Merces M."/>
            <person name="Castelo Branco A.P.O.T."/>
            <person name="Vasconcelos P.C."/>
            <person name="Costa N.P."/>
            <person name="Marinho G.C.S."/>
            <person name="Oliveira C.J.B."/>
            <person name="Araujo D."/>
            <person name="Rodrigues Junior V.S."/>
            <person name="Almeida R."/>
            <person name="Silva Filho U.R."/>
            <person name="Andrade A.S.A."/>
            <person name="Cibulski S.P."/>
        </authorList>
    </citation>
    <scope>NUCLEOTIDE SEQUENCE [LARGE SCALE GENOMIC DNA]</scope>
    <source>
        <strain evidence="8 9">I339</strain>
    </source>
</reference>
<protein>
    <submittedName>
        <fullName evidence="8">Glycosyltransferase family 2 protein</fullName>
    </submittedName>
</protein>
<dbReference type="Gene3D" id="3.90.550.10">
    <property type="entry name" value="Spore Coat Polysaccharide Biosynthesis Protein SpsA, Chain A"/>
    <property type="match status" value="1"/>
</dbReference>
<evidence type="ECO:0000259" key="6">
    <source>
        <dbReference type="Pfam" id="PF00535"/>
    </source>
</evidence>
<feature type="transmembrane region" description="Helical" evidence="5">
    <location>
        <begin position="346"/>
        <end position="367"/>
    </location>
</feature>
<keyword evidence="3" id="KW-0808">Transferase</keyword>
<feature type="domain" description="Glycosyltransferase 2-like" evidence="7">
    <location>
        <begin position="168"/>
        <end position="399"/>
    </location>
</feature>
<feature type="domain" description="Glycosyltransferase 2-like" evidence="6">
    <location>
        <begin position="63"/>
        <end position="110"/>
    </location>
</feature>
<evidence type="ECO:0000256" key="2">
    <source>
        <dbReference type="ARBA" id="ARBA00022676"/>
    </source>
</evidence>
<dbReference type="SUPFAM" id="SSF53448">
    <property type="entry name" value="Nucleotide-diphospho-sugar transferases"/>
    <property type="match status" value="1"/>
</dbReference>
<evidence type="ECO:0000259" key="7">
    <source>
        <dbReference type="Pfam" id="PF13632"/>
    </source>
</evidence>
<evidence type="ECO:0000256" key="3">
    <source>
        <dbReference type="ARBA" id="ARBA00022679"/>
    </source>
</evidence>
<dbReference type="Pfam" id="PF00535">
    <property type="entry name" value="Glycos_transf_2"/>
    <property type="match status" value="1"/>
</dbReference>
<evidence type="ECO:0000313" key="9">
    <source>
        <dbReference type="Proteomes" id="UP000744032"/>
    </source>
</evidence>
<comment type="similarity">
    <text evidence="1">Belongs to the glycosyltransferase 2 family.</text>
</comment>
<proteinExistence type="inferred from homology"/>
<comment type="caution">
    <text evidence="8">The sequence shown here is derived from an EMBL/GenBank/DDBJ whole genome shotgun (WGS) entry which is preliminary data.</text>
</comment>